<gene>
    <name evidence="1" type="ORF">SAMN05444171_7316</name>
</gene>
<accession>A0A1H5IHZ7</accession>
<dbReference type="RefSeq" id="WP_074829372.1">
    <property type="nucleotide sequence ID" value="NZ_FNTI01000001.1"/>
</dbReference>
<name>A0A1H5IHZ7_9BRAD</name>
<dbReference type="OrthoDB" id="8243935at2"/>
<reference evidence="1 2" key="1">
    <citation type="submission" date="2016-10" db="EMBL/GenBank/DDBJ databases">
        <authorList>
            <person name="de Groot N.N."/>
        </authorList>
    </citation>
    <scope>NUCLEOTIDE SEQUENCE [LARGE SCALE GENOMIC DNA]</scope>
    <source>
        <strain evidence="1 2">GAS522</strain>
    </source>
</reference>
<proteinExistence type="predicted"/>
<dbReference type="EMBL" id="FNTI01000001">
    <property type="protein sequence ID" value="SEE39852.1"/>
    <property type="molecule type" value="Genomic_DNA"/>
</dbReference>
<dbReference type="SUPFAM" id="SSF57783">
    <property type="entry name" value="Zinc beta-ribbon"/>
    <property type="match status" value="1"/>
</dbReference>
<sequence length="76" mass="8552">MASGIWTTEYFSCPNCGLPYTATREHHPDKRSGSFACEVCGSKVHAWSGQYDFFDWKVDQVSSPVFGKRWGATGQR</sequence>
<dbReference type="Proteomes" id="UP000183208">
    <property type="component" value="Unassembled WGS sequence"/>
</dbReference>
<evidence type="ECO:0000313" key="2">
    <source>
        <dbReference type="Proteomes" id="UP000183208"/>
    </source>
</evidence>
<protein>
    <submittedName>
        <fullName evidence="1">Uncharacterized protein</fullName>
    </submittedName>
</protein>
<organism evidence="1 2">
    <name type="scientific">Bradyrhizobium lablabi</name>
    <dbReference type="NCBI Taxonomy" id="722472"/>
    <lineage>
        <taxon>Bacteria</taxon>
        <taxon>Pseudomonadati</taxon>
        <taxon>Pseudomonadota</taxon>
        <taxon>Alphaproteobacteria</taxon>
        <taxon>Hyphomicrobiales</taxon>
        <taxon>Nitrobacteraceae</taxon>
        <taxon>Bradyrhizobium</taxon>
    </lineage>
</organism>
<evidence type="ECO:0000313" key="1">
    <source>
        <dbReference type="EMBL" id="SEE39852.1"/>
    </source>
</evidence>
<dbReference type="AlphaFoldDB" id="A0A1H5IHZ7"/>